<comment type="caution">
    <text evidence="7">The sequence shown here is derived from an EMBL/GenBank/DDBJ whole genome shotgun (WGS) entry which is preliminary data.</text>
</comment>
<dbReference type="InterPro" id="IPR025777">
    <property type="entry name" value="GMPS_ATP_PPase_dom"/>
</dbReference>
<dbReference type="AlphaFoldDB" id="T1CC58"/>
<evidence type="ECO:0000256" key="1">
    <source>
        <dbReference type="ARBA" id="ARBA00022598"/>
    </source>
</evidence>
<evidence type="ECO:0000256" key="2">
    <source>
        <dbReference type="ARBA" id="ARBA00022741"/>
    </source>
</evidence>
<evidence type="ECO:0000256" key="4">
    <source>
        <dbReference type="ARBA" id="ARBA00022755"/>
    </source>
</evidence>
<sequence>MISPADFCSAAIARLREQIPGRCVVAASGGIDSTVAAVLTHRAVGDRAEALFVDTGLLREGELDRVRQIFAATGIRYDVVDGSDRFFAALEGVT</sequence>
<dbReference type="PROSITE" id="PS51553">
    <property type="entry name" value="GMPS_ATP_PPASE"/>
    <property type="match status" value="1"/>
</dbReference>
<evidence type="ECO:0000256" key="3">
    <source>
        <dbReference type="ARBA" id="ARBA00022749"/>
    </source>
</evidence>
<dbReference type="PANTHER" id="PTHR11922:SF2">
    <property type="entry name" value="GMP SYNTHASE [GLUTAMINE-HYDROLYZING]"/>
    <property type="match status" value="1"/>
</dbReference>
<dbReference type="EMBL" id="AUZY01004219">
    <property type="protein sequence ID" value="EQD64220.1"/>
    <property type="molecule type" value="Genomic_DNA"/>
</dbReference>
<dbReference type="InterPro" id="IPR014729">
    <property type="entry name" value="Rossmann-like_a/b/a_fold"/>
</dbReference>
<name>T1CC58_9ZZZZ</name>
<dbReference type="PANTHER" id="PTHR11922">
    <property type="entry name" value="GMP SYNTHASE-RELATED"/>
    <property type="match status" value="1"/>
</dbReference>
<gene>
    <name evidence="7" type="ORF">B1B_06654</name>
</gene>
<keyword evidence="5" id="KW-0067">ATP-binding</keyword>
<dbReference type="InterPro" id="IPR018317">
    <property type="entry name" value="QueC"/>
</dbReference>
<evidence type="ECO:0000256" key="5">
    <source>
        <dbReference type="ARBA" id="ARBA00022840"/>
    </source>
</evidence>
<dbReference type="Gene3D" id="3.40.50.620">
    <property type="entry name" value="HUPs"/>
    <property type="match status" value="1"/>
</dbReference>
<dbReference type="GO" id="GO:0003921">
    <property type="term" value="F:GMP synthase activity"/>
    <property type="evidence" value="ECO:0007669"/>
    <property type="project" value="InterPro"/>
</dbReference>
<dbReference type="SUPFAM" id="SSF52402">
    <property type="entry name" value="Adenine nucleotide alpha hydrolases-like"/>
    <property type="match status" value="1"/>
</dbReference>
<organism evidence="7">
    <name type="scientific">mine drainage metagenome</name>
    <dbReference type="NCBI Taxonomy" id="410659"/>
    <lineage>
        <taxon>unclassified sequences</taxon>
        <taxon>metagenomes</taxon>
        <taxon>ecological metagenomes</taxon>
    </lineage>
</organism>
<dbReference type="GO" id="GO:0005829">
    <property type="term" value="C:cytosol"/>
    <property type="evidence" value="ECO:0007669"/>
    <property type="project" value="TreeGrafter"/>
</dbReference>
<feature type="non-terminal residue" evidence="7">
    <location>
        <position position="94"/>
    </location>
</feature>
<feature type="domain" description="GMPS ATP-PPase" evidence="6">
    <location>
        <begin position="2"/>
        <end position="94"/>
    </location>
</feature>
<keyword evidence="4" id="KW-0658">Purine biosynthesis</keyword>
<reference evidence="7" key="2">
    <citation type="journal article" date="2014" name="ISME J.">
        <title>Microbial stratification in low pH oxic and suboxic macroscopic growths along an acid mine drainage.</title>
        <authorList>
            <person name="Mendez-Garcia C."/>
            <person name="Mesa V."/>
            <person name="Sprenger R.R."/>
            <person name="Richter M."/>
            <person name="Diez M.S."/>
            <person name="Solano J."/>
            <person name="Bargiela R."/>
            <person name="Golyshina O.V."/>
            <person name="Manteca A."/>
            <person name="Ramos J.L."/>
            <person name="Gallego J.R."/>
            <person name="Llorente I."/>
            <person name="Martins Dos Santos V.A."/>
            <person name="Jensen O.N."/>
            <person name="Pelaez A.I."/>
            <person name="Sanchez J."/>
            <person name="Ferrer M."/>
        </authorList>
    </citation>
    <scope>NUCLEOTIDE SEQUENCE</scope>
</reference>
<keyword evidence="3" id="KW-0332">GMP biosynthesis</keyword>
<reference evidence="7" key="1">
    <citation type="submission" date="2013-08" db="EMBL/GenBank/DDBJ databases">
        <authorList>
            <person name="Mendez C."/>
            <person name="Richter M."/>
            <person name="Ferrer M."/>
            <person name="Sanchez J."/>
        </authorList>
    </citation>
    <scope>NUCLEOTIDE SEQUENCE</scope>
</reference>
<proteinExistence type="predicted"/>
<protein>
    <submittedName>
        <fullName evidence="7">GMP synthase, large subunit</fullName>
    </submittedName>
</protein>
<accession>T1CC58</accession>
<dbReference type="Pfam" id="PF06508">
    <property type="entry name" value="QueC"/>
    <property type="match status" value="1"/>
</dbReference>
<evidence type="ECO:0000259" key="6">
    <source>
        <dbReference type="PROSITE" id="PS51553"/>
    </source>
</evidence>
<keyword evidence="2" id="KW-0547">Nucleotide-binding</keyword>
<evidence type="ECO:0000313" key="7">
    <source>
        <dbReference type="EMBL" id="EQD64220.1"/>
    </source>
</evidence>
<dbReference type="GO" id="GO:0005524">
    <property type="term" value="F:ATP binding"/>
    <property type="evidence" value="ECO:0007669"/>
    <property type="project" value="UniProtKB-KW"/>
</dbReference>
<keyword evidence="1" id="KW-0436">Ligase</keyword>